<keyword evidence="14" id="KW-1185">Reference proteome</keyword>
<dbReference type="Proteomes" id="UP000598196">
    <property type="component" value="Unassembled WGS sequence"/>
</dbReference>
<dbReference type="RefSeq" id="WP_146285313.1">
    <property type="nucleotide sequence ID" value="NZ_BMLP01000001.1"/>
</dbReference>
<evidence type="ECO:0000256" key="6">
    <source>
        <dbReference type="ARBA" id="ARBA00022958"/>
    </source>
</evidence>
<protein>
    <recommendedName>
        <fullName evidence="10">Trk system potassium uptake protein</fullName>
    </recommendedName>
</protein>
<gene>
    <name evidence="13" type="primary">TrkH2</name>
    <name evidence="13" type="ORF">GCM10010991_09370</name>
</gene>
<dbReference type="PANTHER" id="PTHR32024:SF3">
    <property type="entry name" value="TRK SYSTEM POTASSIUM UPTAKE PROTEIN"/>
    <property type="match status" value="1"/>
</dbReference>
<feature type="transmembrane region" description="Helical" evidence="12">
    <location>
        <begin position="455"/>
        <end position="476"/>
    </location>
</feature>
<feature type="transmembrane region" description="Helical" evidence="12">
    <location>
        <begin position="273"/>
        <end position="291"/>
    </location>
</feature>
<feature type="transmembrane region" description="Helical" evidence="12">
    <location>
        <begin position="134"/>
        <end position="154"/>
    </location>
</feature>
<keyword evidence="9 10" id="KW-0472">Membrane</keyword>
<proteinExistence type="inferred from homology"/>
<evidence type="ECO:0000313" key="14">
    <source>
        <dbReference type="Proteomes" id="UP000598196"/>
    </source>
</evidence>
<comment type="similarity">
    <text evidence="10">Belongs to the TrkH potassium transport family.</text>
</comment>
<dbReference type="AlphaFoldDB" id="A0A917YK96"/>
<evidence type="ECO:0000256" key="5">
    <source>
        <dbReference type="ARBA" id="ARBA00022692"/>
    </source>
</evidence>
<reference evidence="13 14" key="1">
    <citation type="journal article" date="2014" name="Int. J. Syst. Evol. Microbiol.">
        <title>Complete genome sequence of Corynebacterium casei LMG S-19264T (=DSM 44701T), isolated from a smear-ripened cheese.</title>
        <authorList>
            <consortium name="US DOE Joint Genome Institute (JGI-PGF)"/>
            <person name="Walter F."/>
            <person name="Albersmeier A."/>
            <person name="Kalinowski J."/>
            <person name="Ruckert C."/>
        </authorList>
    </citation>
    <scope>NUCLEOTIDE SEQUENCE [LARGE SCALE GENOMIC DNA]</scope>
    <source>
        <strain evidence="13 14">CGMCC 1.7029</strain>
    </source>
</reference>
<feature type="transmembrane region" description="Helical" evidence="12">
    <location>
        <begin position="389"/>
        <end position="413"/>
    </location>
</feature>
<organism evidence="13 14">
    <name type="scientific">Gemmobacter aquaticus</name>
    <dbReference type="NCBI Taxonomy" id="490185"/>
    <lineage>
        <taxon>Bacteria</taxon>
        <taxon>Pseudomonadati</taxon>
        <taxon>Pseudomonadota</taxon>
        <taxon>Alphaproteobacteria</taxon>
        <taxon>Rhodobacterales</taxon>
        <taxon>Paracoccaceae</taxon>
        <taxon>Gemmobacter</taxon>
    </lineage>
</organism>
<dbReference type="OrthoDB" id="9810952at2"/>
<feature type="transmembrane region" description="Helical" evidence="12">
    <location>
        <begin position="38"/>
        <end position="58"/>
    </location>
</feature>
<feature type="transmembrane region" description="Helical" evidence="12">
    <location>
        <begin position="7"/>
        <end position="26"/>
    </location>
</feature>
<keyword evidence="6 10" id="KW-0630">Potassium</keyword>
<keyword evidence="4 10" id="KW-0633">Potassium transport</keyword>
<accession>A0A917YK96</accession>
<dbReference type="PANTHER" id="PTHR32024">
    <property type="entry name" value="TRK SYSTEM POTASSIUM UPTAKE PROTEIN TRKG-RELATED"/>
    <property type="match status" value="1"/>
</dbReference>
<dbReference type="InterPro" id="IPR003445">
    <property type="entry name" value="Cat_transpt"/>
</dbReference>
<feature type="binding site" evidence="11">
    <location>
        <position position="220"/>
    </location>
    <ligand>
        <name>K(+)</name>
        <dbReference type="ChEBI" id="CHEBI:29103"/>
    </ligand>
</feature>
<dbReference type="GO" id="GO:0046872">
    <property type="term" value="F:metal ion binding"/>
    <property type="evidence" value="ECO:0007669"/>
    <property type="project" value="UniProtKB-KW"/>
</dbReference>
<evidence type="ECO:0000256" key="12">
    <source>
        <dbReference type="SAM" id="Phobius"/>
    </source>
</evidence>
<dbReference type="PIRSF" id="PIRSF006247">
    <property type="entry name" value="TrkH"/>
    <property type="match status" value="1"/>
</dbReference>
<evidence type="ECO:0000256" key="2">
    <source>
        <dbReference type="ARBA" id="ARBA00022448"/>
    </source>
</evidence>
<dbReference type="Pfam" id="PF02386">
    <property type="entry name" value="TrkH"/>
    <property type="match status" value="1"/>
</dbReference>
<feature type="binding site" evidence="11">
    <location>
        <position position="315"/>
    </location>
    <ligand>
        <name>K(+)</name>
        <dbReference type="ChEBI" id="CHEBI:29103"/>
    </ligand>
</feature>
<keyword evidence="5 12" id="KW-0812">Transmembrane</keyword>
<evidence type="ECO:0000256" key="1">
    <source>
        <dbReference type="ARBA" id="ARBA00004651"/>
    </source>
</evidence>
<evidence type="ECO:0000256" key="10">
    <source>
        <dbReference type="PIRNR" id="PIRNR006247"/>
    </source>
</evidence>
<dbReference type="GO" id="GO:0005886">
    <property type="term" value="C:plasma membrane"/>
    <property type="evidence" value="ECO:0007669"/>
    <property type="project" value="UniProtKB-SubCell"/>
</dbReference>
<feature type="transmembrane region" description="Helical" evidence="12">
    <location>
        <begin position="180"/>
        <end position="199"/>
    </location>
</feature>
<dbReference type="InterPro" id="IPR004772">
    <property type="entry name" value="TrkH"/>
</dbReference>
<evidence type="ECO:0000256" key="7">
    <source>
        <dbReference type="ARBA" id="ARBA00022989"/>
    </source>
</evidence>
<evidence type="ECO:0000256" key="9">
    <source>
        <dbReference type="ARBA" id="ARBA00023136"/>
    </source>
</evidence>
<sequence>MIDLTPVVSILGRLIFTLGALMFLPAGLDLAIGNGNAAGFATAAITTTAMGAAISLATRGAIRQAFDLRSAFLLTFGIWILTPLVGALPLMTGAPSLGFTDAYFEAVSGITTTGSTVIFGLSDLPEGMNLWRGMLNWLGGLGIAFIAMIFLPVMRVGGMQFFKTEGFDTMGKILPRASDIAISLLWIYAGLTALCMLVYRMIGMAPLDAVVHALATIATGGFSPQDASFNVYAGSGEYAGAFFMIVAAVPYVRYVQLASGRGGALWHDPQVRFYLATMATGVMVLTVWRWLTSADPVEPVFRETLFNVASVMTGTGFFSGSYTSWGGFLLVVTFLLGLLGGCSGSSSGALTIFRVQVAISAVRAEMRKIVMPHRVEPVRYAGRTVEDEALNGVMMFVTTYVLLIGMLSVALALTGIDMQTSIFAIWSSMGNIGYGIGPAIAETGTYRDFPTAAKWVMILAMILGRLSLLAVFVVILPRFWRA</sequence>
<keyword evidence="8 10" id="KW-0406">Ion transport</keyword>
<feature type="transmembrane region" description="Helical" evidence="12">
    <location>
        <begin position="229"/>
        <end position="252"/>
    </location>
</feature>
<evidence type="ECO:0000256" key="11">
    <source>
        <dbReference type="PIRSR" id="PIRSR006247-1"/>
    </source>
</evidence>
<evidence type="ECO:0000256" key="8">
    <source>
        <dbReference type="ARBA" id="ARBA00023065"/>
    </source>
</evidence>
<keyword evidence="3 10" id="KW-1003">Cell membrane</keyword>
<feature type="transmembrane region" description="Helical" evidence="12">
    <location>
        <begin position="70"/>
        <end position="90"/>
    </location>
</feature>
<dbReference type="EMBL" id="BMLP01000001">
    <property type="protein sequence ID" value="GGO27529.1"/>
    <property type="molecule type" value="Genomic_DNA"/>
</dbReference>
<comment type="function">
    <text evidence="10">Low-affinity potassium transport system. Interacts with Trk system potassium uptake protein TrkA.</text>
</comment>
<feature type="binding site" evidence="11">
    <location>
        <position position="431"/>
    </location>
    <ligand>
        <name>K(+)</name>
        <dbReference type="ChEBI" id="CHEBI:29103"/>
    </ligand>
</feature>
<dbReference type="GO" id="GO:0015379">
    <property type="term" value="F:potassium:chloride symporter activity"/>
    <property type="evidence" value="ECO:0007669"/>
    <property type="project" value="InterPro"/>
</dbReference>
<evidence type="ECO:0000256" key="4">
    <source>
        <dbReference type="ARBA" id="ARBA00022538"/>
    </source>
</evidence>
<evidence type="ECO:0000313" key="13">
    <source>
        <dbReference type="EMBL" id="GGO27529.1"/>
    </source>
</evidence>
<name>A0A917YK96_9RHOB</name>
<feature type="binding site" evidence="11">
    <location>
        <position position="113"/>
    </location>
    <ligand>
        <name>K(+)</name>
        <dbReference type="ChEBI" id="CHEBI:29103"/>
    </ligand>
</feature>
<comment type="caution">
    <text evidence="13">The sequence shown here is derived from an EMBL/GenBank/DDBJ whole genome shotgun (WGS) entry which is preliminary data.</text>
</comment>
<feature type="binding site" evidence="11">
    <location>
        <position position="112"/>
    </location>
    <ligand>
        <name>K(+)</name>
        <dbReference type="ChEBI" id="CHEBI:29103"/>
    </ligand>
</feature>
<keyword evidence="11" id="KW-0479">Metal-binding</keyword>
<keyword evidence="10" id="KW-0997">Cell inner membrane</keyword>
<keyword evidence="2 10" id="KW-0813">Transport</keyword>
<comment type="subcellular location">
    <subcellularLocation>
        <location evidence="10">Cell inner membrane</location>
        <topology evidence="10">Multi-pass membrane protein</topology>
    </subcellularLocation>
    <subcellularLocation>
        <location evidence="1">Cell membrane</location>
        <topology evidence="1">Multi-pass membrane protein</topology>
    </subcellularLocation>
</comment>
<feature type="transmembrane region" description="Helical" evidence="12">
    <location>
        <begin position="328"/>
        <end position="353"/>
    </location>
</feature>
<evidence type="ECO:0000256" key="3">
    <source>
        <dbReference type="ARBA" id="ARBA00022475"/>
    </source>
</evidence>
<keyword evidence="7 12" id="KW-1133">Transmembrane helix</keyword>